<dbReference type="Proteomes" id="UP000241447">
    <property type="component" value="Chromosome"/>
</dbReference>
<accession>A0A2R4M2C6</accession>
<proteinExistence type="predicted"/>
<reference evidence="1 2" key="1">
    <citation type="submission" date="2018-03" db="EMBL/GenBank/DDBJ databases">
        <title>The Complete Genome of Celeribacter baekdonensis strain LH4, a Thiosulfate-Oxidizing Alphaproteobacterium Isolated from Gulf of Mexico Continental Slope Sediments.</title>
        <authorList>
            <person name="Flood B.E."/>
            <person name="Bailey J.V."/>
            <person name="Leprich D."/>
        </authorList>
    </citation>
    <scope>NUCLEOTIDE SEQUENCE [LARGE SCALE GENOMIC DNA]</scope>
    <source>
        <strain evidence="1 2">LH4</strain>
    </source>
</reference>
<name>A0A2R4M2C6_9RHOB</name>
<evidence type="ECO:0000313" key="2">
    <source>
        <dbReference type="Proteomes" id="UP000241447"/>
    </source>
</evidence>
<sequence>MLGIWAMSLPIQLSQSFKIATVEVPMWPFFPIHLPRVGTQAPTGYQTEKALREAELRRLRAQDRLARRERCARWGLVWPWAKRRPPQDQP</sequence>
<dbReference type="AlphaFoldDB" id="A0A2R4M2C6"/>
<evidence type="ECO:0000313" key="1">
    <source>
        <dbReference type="EMBL" id="AVW91259.1"/>
    </source>
</evidence>
<gene>
    <name evidence="1" type="ORF">DA792_09355</name>
</gene>
<dbReference type="KEGG" id="cbak:DA792_09355"/>
<protein>
    <submittedName>
        <fullName evidence="1">Uncharacterized protein</fullName>
    </submittedName>
</protein>
<dbReference type="EMBL" id="CP028475">
    <property type="protein sequence ID" value="AVW91259.1"/>
    <property type="molecule type" value="Genomic_DNA"/>
</dbReference>
<organism evidence="1 2">
    <name type="scientific">Celeribacter baekdonensis</name>
    <dbReference type="NCBI Taxonomy" id="875171"/>
    <lineage>
        <taxon>Bacteria</taxon>
        <taxon>Pseudomonadati</taxon>
        <taxon>Pseudomonadota</taxon>
        <taxon>Alphaproteobacteria</taxon>
        <taxon>Rhodobacterales</taxon>
        <taxon>Roseobacteraceae</taxon>
        <taxon>Celeribacter</taxon>
    </lineage>
</organism>